<comment type="caution">
    <text evidence="3">The sequence shown here is derived from an EMBL/GenBank/DDBJ whole genome shotgun (WGS) entry which is preliminary data.</text>
</comment>
<sequence>MEGEESSSGTIQASYSSVAKIQAALLETLTESHVRTEVEDCMSSMLLDVETTFNLQQQLMAHSNQVQVDRLSKEQRATILEAESERVAREQERMELADHFVKELLTLSREMEKILQWKKEHEHKVKSYDELLAKLVQAEEELESANRVSYGGSPKARQPETIEKESSFSAPEAKESEKIEEGTAPAVALRIDSVPEEPIVKKPEVQETEESVTQGTKELPGQSSAEIPEEPSEEDQKPTAKLTPPVEEASPDIAAADVAVVLEEEEDDVPNLVEVDMEILMNIFGYLDAMDILNTAQINIEMYTRVDSIFGIAEDGHAMPQPTPSKPPAPAPTAPASSAAPSVTKTPPIPQKPAFASAADTGSGMGLFSSILQPRPPTTRPNAPPAKSGRPQALNGNMAKSMASKLSDAELAAIISMTEKLSKLDKEVNMLRNEKEALTAKLDGTENVKKFLIAKVRDVEIKLKQQEDEDVKITKQVASDQEVIAFLDSRVQELERSTEQVTTERALAQSELDSLKVSSSKKAIMLNDMLKYEREKLREEESEWKATKKVLVKEVKSCRAQILALQAERDGFKEQNEMLKRAIVSTGKNHASPMK</sequence>
<feature type="coiled-coil region" evidence="1">
    <location>
        <begin position="414"/>
        <end position="582"/>
    </location>
</feature>
<dbReference type="AlphaFoldDB" id="A0AAD2CTZ0"/>
<dbReference type="Proteomes" id="UP001295423">
    <property type="component" value="Unassembled WGS sequence"/>
</dbReference>
<keyword evidence="4" id="KW-1185">Reference proteome</keyword>
<name>A0AAD2CTZ0_9STRA</name>
<feature type="compositionally biased region" description="Pro residues" evidence="2">
    <location>
        <begin position="374"/>
        <end position="384"/>
    </location>
</feature>
<gene>
    <name evidence="3" type="ORF">CYCCA115_LOCUS8283</name>
</gene>
<accession>A0AAD2CTZ0</accession>
<evidence type="ECO:0000313" key="3">
    <source>
        <dbReference type="EMBL" id="CAJ1943112.1"/>
    </source>
</evidence>
<feature type="region of interest" description="Disordered" evidence="2">
    <location>
        <begin position="143"/>
        <end position="252"/>
    </location>
</feature>
<feature type="compositionally biased region" description="Basic and acidic residues" evidence="2">
    <location>
        <begin position="157"/>
        <end position="181"/>
    </location>
</feature>
<dbReference type="EMBL" id="CAKOGP040001112">
    <property type="protein sequence ID" value="CAJ1943112.1"/>
    <property type="molecule type" value="Genomic_DNA"/>
</dbReference>
<evidence type="ECO:0000256" key="2">
    <source>
        <dbReference type="SAM" id="MobiDB-lite"/>
    </source>
</evidence>
<feature type="region of interest" description="Disordered" evidence="2">
    <location>
        <begin position="315"/>
        <end position="401"/>
    </location>
</feature>
<reference evidence="3" key="1">
    <citation type="submission" date="2023-08" db="EMBL/GenBank/DDBJ databases">
        <authorList>
            <person name="Audoor S."/>
            <person name="Bilcke G."/>
        </authorList>
    </citation>
    <scope>NUCLEOTIDE SEQUENCE</scope>
</reference>
<organism evidence="3 4">
    <name type="scientific">Cylindrotheca closterium</name>
    <dbReference type="NCBI Taxonomy" id="2856"/>
    <lineage>
        <taxon>Eukaryota</taxon>
        <taxon>Sar</taxon>
        <taxon>Stramenopiles</taxon>
        <taxon>Ochrophyta</taxon>
        <taxon>Bacillariophyta</taxon>
        <taxon>Bacillariophyceae</taxon>
        <taxon>Bacillariophycidae</taxon>
        <taxon>Bacillariales</taxon>
        <taxon>Bacillariaceae</taxon>
        <taxon>Cylindrotheca</taxon>
    </lineage>
</organism>
<feature type="compositionally biased region" description="Pro residues" evidence="2">
    <location>
        <begin position="321"/>
        <end position="333"/>
    </location>
</feature>
<feature type="compositionally biased region" description="Low complexity" evidence="2">
    <location>
        <begin position="334"/>
        <end position="346"/>
    </location>
</feature>
<proteinExistence type="predicted"/>
<keyword evidence="1" id="KW-0175">Coiled coil</keyword>
<evidence type="ECO:0000256" key="1">
    <source>
        <dbReference type="SAM" id="Coils"/>
    </source>
</evidence>
<protein>
    <submittedName>
        <fullName evidence="3">Uncharacterized protein</fullName>
    </submittedName>
</protein>
<evidence type="ECO:0000313" key="4">
    <source>
        <dbReference type="Proteomes" id="UP001295423"/>
    </source>
</evidence>